<dbReference type="Proteomes" id="UP000328092">
    <property type="component" value="Unassembled WGS sequence"/>
</dbReference>
<keyword evidence="3 14" id="KW-0813">Transport</keyword>
<feature type="domain" description="TonB-dependent receptor plug" evidence="20">
    <location>
        <begin position="114"/>
        <end position="218"/>
    </location>
</feature>
<feature type="signal peptide" evidence="18">
    <location>
        <begin position="1"/>
        <end position="30"/>
    </location>
</feature>
<feature type="chain" id="PRO_5021482211" evidence="18">
    <location>
        <begin position="31"/>
        <end position="761"/>
    </location>
</feature>
<evidence type="ECO:0000256" key="18">
    <source>
        <dbReference type="SAM" id="SignalP"/>
    </source>
</evidence>
<dbReference type="GO" id="GO:0038023">
    <property type="term" value="F:signaling receptor activity"/>
    <property type="evidence" value="ECO:0007669"/>
    <property type="project" value="InterPro"/>
</dbReference>
<keyword evidence="5" id="KW-0410">Iron transport</keyword>
<dbReference type="PANTHER" id="PTHR32552">
    <property type="entry name" value="FERRICHROME IRON RECEPTOR-RELATED"/>
    <property type="match status" value="1"/>
</dbReference>
<dbReference type="NCBIfam" id="TIGR01783">
    <property type="entry name" value="TonB-siderophor"/>
    <property type="match status" value="1"/>
</dbReference>
<evidence type="ECO:0000256" key="10">
    <source>
        <dbReference type="ARBA" id="ARBA00023077"/>
    </source>
</evidence>
<dbReference type="AlphaFoldDB" id="A0A508STM3"/>
<evidence type="ECO:0000256" key="5">
    <source>
        <dbReference type="ARBA" id="ARBA00022496"/>
    </source>
</evidence>
<feature type="short sequence motif" description="TonB C-terminal box" evidence="15">
    <location>
        <begin position="744"/>
        <end position="761"/>
    </location>
</feature>
<dbReference type="CDD" id="cd01347">
    <property type="entry name" value="ligand_gated_channel"/>
    <property type="match status" value="1"/>
</dbReference>
<dbReference type="GO" id="GO:0015891">
    <property type="term" value="P:siderophore transport"/>
    <property type="evidence" value="ECO:0007669"/>
    <property type="project" value="InterPro"/>
</dbReference>
<protein>
    <submittedName>
        <fullName evidence="21">Catecholate siderophore receptor Fiu</fullName>
    </submittedName>
</protein>
<keyword evidence="9" id="KW-0406">Ion transport</keyword>
<comment type="similarity">
    <text evidence="2 14 16">Belongs to the TonB-dependent receptor family.</text>
</comment>
<dbReference type="PROSITE" id="PS52016">
    <property type="entry name" value="TONB_DEPENDENT_REC_3"/>
    <property type="match status" value="1"/>
</dbReference>
<dbReference type="InterPro" id="IPR036942">
    <property type="entry name" value="Beta-barrel_TonB_sf"/>
</dbReference>
<keyword evidence="8" id="KW-0408">Iron</keyword>
<dbReference type="SUPFAM" id="SSF56935">
    <property type="entry name" value="Porins"/>
    <property type="match status" value="1"/>
</dbReference>
<dbReference type="RefSeq" id="WP_139858008.1">
    <property type="nucleotide sequence ID" value="NZ_CAADFC020000004.1"/>
</dbReference>
<evidence type="ECO:0000256" key="3">
    <source>
        <dbReference type="ARBA" id="ARBA00022448"/>
    </source>
</evidence>
<evidence type="ECO:0000256" key="11">
    <source>
        <dbReference type="ARBA" id="ARBA00023136"/>
    </source>
</evidence>
<organism evidence="21 22">
    <name type="scientific">Bradyrhizobium ivorense</name>
    <dbReference type="NCBI Taxonomy" id="2511166"/>
    <lineage>
        <taxon>Bacteria</taxon>
        <taxon>Pseudomonadati</taxon>
        <taxon>Pseudomonadota</taxon>
        <taxon>Alphaproteobacteria</taxon>
        <taxon>Hyphomicrobiales</taxon>
        <taxon>Nitrobacteraceae</taxon>
        <taxon>Bradyrhizobium</taxon>
    </lineage>
</organism>
<dbReference type="PROSITE" id="PS01156">
    <property type="entry name" value="TONB_DEPENDENT_REC_2"/>
    <property type="match status" value="1"/>
</dbReference>
<dbReference type="EMBL" id="CAADFC020000004">
    <property type="protein sequence ID" value="VIO66295.1"/>
    <property type="molecule type" value="Genomic_DNA"/>
</dbReference>
<feature type="compositionally biased region" description="Low complexity" evidence="17">
    <location>
        <begin position="56"/>
        <end position="66"/>
    </location>
</feature>
<keyword evidence="4 14" id="KW-1134">Transmembrane beta strand</keyword>
<dbReference type="InterPro" id="IPR039426">
    <property type="entry name" value="TonB-dep_rcpt-like"/>
</dbReference>
<evidence type="ECO:0000256" key="17">
    <source>
        <dbReference type="SAM" id="MobiDB-lite"/>
    </source>
</evidence>
<gene>
    <name evidence="21" type="primary">fiu</name>
    <name evidence="21" type="ORF">CI1B_14140</name>
</gene>
<dbReference type="Pfam" id="PF00593">
    <property type="entry name" value="TonB_dep_Rec_b-barrel"/>
    <property type="match status" value="1"/>
</dbReference>
<evidence type="ECO:0000256" key="2">
    <source>
        <dbReference type="ARBA" id="ARBA00009810"/>
    </source>
</evidence>
<evidence type="ECO:0000256" key="6">
    <source>
        <dbReference type="ARBA" id="ARBA00022692"/>
    </source>
</evidence>
<dbReference type="OrthoDB" id="9760333at2"/>
<evidence type="ECO:0000256" key="9">
    <source>
        <dbReference type="ARBA" id="ARBA00023065"/>
    </source>
</evidence>
<keyword evidence="7 18" id="KW-0732">Signal</keyword>
<keyword evidence="11 14" id="KW-0472">Membrane</keyword>
<evidence type="ECO:0000313" key="22">
    <source>
        <dbReference type="Proteomes" id="UP000328092"/>
    </source>
</evidence>
<accession>A0A508STM3</accession>
<evidence type="ECO:0000313" key="21">
    <source>
        <dbReference type="EMBL" id="VIO66295.1"/>
    </source>
</evidence>
<evidence type="ECO:0000259" key="20">
    <source>
        <dbReference type="Pfam" id="PF07715"/>
    </source>
</evidence>
<feature type="domain" description="TonB-dependent receptor-like beta-barrel" evidence="19">
    <location>
        <begin position="296"/>
        <end position="730"/>
    </location>
</feature>
<keyword evidence="12 21" id="KW-0675">Receptor</keyword>
<dbReference type="InterPro" id="IPR037066">
    <property type="entry name" value="Plug_dom_sf"/>
</dbReference>
<keyword evidence="6 14" id="KW-0812">Transmembrane</keyword>
<keyword evidence="13 14" id="KW-0998">Cell outer membrane</keyword>
<dbReference type="InterPro" id="IPR010917">
    <property type="entry name" value="TonB_rcpt_CS"/>
</dbReference>
<evidence type="ECO:0000256" key="13">
    <source>
        <dbReference type="ARBA" id="ARBA00023237"/>
    </source>
</evidence>
<dbReference type="InterPro" id="IPR000531">
    <property type="entry name" value="Beta-barrel_TonB"/>
</dbReference>
<proteinExistence type="inferred from homology"/>
<evidence type="ECO:0000256" key="7">
    <source>
        <dbReference type="ARBA" id="ARBA00022729"/>
    </source>
</evidence>
<evidence type="ECO:0000256" key="1">
    <source>
        <dbReference type="ARBA" id="ARBA00004571"/>
    </source>
</evidence>
<dbReference type="PANTHER" id="PTHR32552:SF84">
    <property type="entry name" value="TONB-DEPENDENT RECEPTOR-RELATED"/>
    <property type="match status" value="1"/>
</dbReference>
<evidence type="ECO:0000256" key="8">
    <source>
        <dbReference type="ARBA" id="ARBA00023004"/>
    </source>
</evidence>
<dbReference type="InterPro" id="IPR012910">
    <property type="entry name" value="Plug_dom"/>
</dbReference>
<evidence type="ECO:0000259" key="19">
    <source>
        <dbReference type="Pfam" id="PF00593"/>
    </source>
</evidence>
<feature type="compositionally biased region" description="Polar residues" evidence="17">
    <location>
        <begin position="96"/>
        <end position="114"/>
    </location>
</feature>
<dbReference type="Pfam" id="PF07715">
    <property type="entry name" value="Plug"/>
    <property type="match status" value="1"/>
</dbReference>
<comment type="caution">
    <text evidence="21">The sequence shown here is derived from an EMBL/GenBank/DDBJ whole genome shotgun (WGS) entry which is preliminary data.</text>
</comment>
<feature type="region of interest" description="Disordered" evidence="17">
    <location>
        <begin position="40"/>
        <end position="114"/>
    </location>
</feature>
<comment type="subcellular location">
    <subcellularLocation>
        <location evidence="1 14">Cell outer membrane</location>
        <topology evidence="1 14">Multi-pass membrane protein</topology>
    </subcellularLocation>
</comment>
<dbReference type="GO" id="GO:0015344">
    <property type="term" value="F:siderophore uptake transmembrane transporter activity"/>
    <property type="evidence" value="ECO:0007669"/>
    <property type="project" value="TreeGrafter"/>
</dbReference>
<evidence type="ECO:0000256" key="14">
    <source>
        <dbReference type="PROSITE-ProRule" id="PRU01360"/>
    </source>
</evidence>
<evidence type="ECO:0000256" key="15">
    <source>
        <dbReference type="PROSITE-ProRule" id="PRU10144"/>
    </source>
</evidence>
<dbReference type="InterPro" id="IPR010105">
    <property type="entry name" value="TonB_sidphr_rcpt"/>
</dbReference>
<evidence type="ECO:0000256" key="16">
    <source>
        <dbReference type="RuleBase" id="RU003357"/>
    </source>
</evidence>
<sequence>MSSPASVALRSSLGFICSLSSLLLPAEALAQITRPTTALDPVEVSPPAAKPKRAEGNGAAAGSAARPRPRPAAPAAAATGSSQAAASSGSGSPSPTLNANTPGGTGSRLNLTPLQTPASVEIIRSQTIEERGQHNVTDAVTQNAAGFTATPAPGNGGLSFSTRGFAGSNSVMTLYDGTRFYIGSGTLTFPYDTWSTERIEVLRGPASVLYGEGAIGGVINVIPKQPLTTPYNEAAVSLDSNMTKRLSVDSTGPINPNVSYRINATGNMSDGYVDRDKSSNAVVSAAVRVQATENLAFTLSEDYGDRSPSRYFGTPLVGGTILDALRFKNYNASDSTIRYQDSWTRFKTEWDVADGIRINNTLYYLNSQRHWRDIENYTFNPKTQLIDRSSYIEIFHDQKQSGNRMDATFSGHVLGLANQFVAGFDVNHIEFFHTNNSPFGGASSVNPYVFDPGSFFATTTATTPGFNSMVNQCALFAEDRLKLTDQLSLVTGVRYDRPEIDRTDYKTPANSFETTLSGTSWRTGLVYEPIKNLALYGQYAVGVDPVGNLISLSTTQKTFQLATGKQTEVGVKQSFWGGRGEWTLAAYEIVKTGLTIPDPANPNGLALQVGQQSSRGVEGTIGLALDYGWRIDANLAVLRAKYDNNSQLVGGKIVSFNGNVPVNVPQQVANIWLTWDFAPNWSVYGSVQMVGAMYSDLANTQLRPGYNVVNGGIRWKPDDRTTVAFRVYNLLDQVYAVTSNGAGQWLLGMPRTAELSLNVKF</sequence>
<dbReference type="Gene3D" id="2.170.130.10">
    <property type="entry name" value="TonB-dependent receptor, plug domain"/>
    <property type="match status" value="1"/>
</dbReference>
<evidence type="ECO:0000256" key="4">
    <source>
        <dbReference type="ARBA" id="ARBA00022452"/>
    </source>
</evidence>
<name>A0A508STM3_9BRAD</name>
<evidence type="ECO:0000256" key="12">
    <source>
        <dbReference type="ARBA" id="ARBA00023170"/>
    </source>
</evidence>
<dbReference type="GO" id="GO:0009279">
    <property type="term" value="C:cell outer membrane"/>
    <property type="evidence" value="ECO:0007669"/>
    <property type="project" value="UniProtKB-SubCell"/>
</dbReference>
<keyword evidence="22" id="KW-1185">Reference proteome</keyword>
<dbReference type="Gene3D" id="2.40.170.20">
    <property type="entry name" value="TonB-dependent receptor, beta-barrel domain"/>
    <property type="match status" value="1"/>
</dbReference>
<keyword evidence="10 16" id="KW-0798">TonB box</keyword>
<reference evidence="21" key="1">
    <citation type="submission" date="2019-02" db="EMBL/GenBank/DDBJ databases">
        <authorList>
            <person name="Pothier F.J."/>
        </authorList>
    </citation>
    <scope>NUCLEOTIDE SEQUENCE</scope>
    <source>
        <strain evidence="21">CI-1B</strain>
    </source>
</reference>
<feature type="compositionally biased region" description="Low complexity" evidence="17">
    <location>
        <begin position="73"/>
        <end position="95"/>
    </location>
</feature>